<feature type="domain" description="LysM" evidence="2">
    <location>
        <begin position="10"/>
        <end position="55"/>
    </location>
</feature>
<accession>A0A229NZI6</accession>
<sequence length="688" mass="70607">MRRGGSRQVKIHIVKKGDTLYLIGQKYGMTVEELQKLNPTLTNPHNLLIGTKVKVPSPVSKPGAVELIHKYKVKLGDTLWKLSKAWGVSLQELIKANPQISDPAVLKEGDTVHIPKPSTVAPLTAQHKAEPHMLQGGKKNTAPKPSTETKVEIKPEPPVEVEVEVEVVVEPEVVVKPEVIAEPVLPPPPVLPEETKVVIKPSYGAQQPQPMMKKSYGKPLGEAVHPFKQEKIPAVEALSPLFQLPKMPETASAWPPQHGYSTGYSQDIPGLGGANAGSYMYGSVAPSAASAGYGSQPLVGGAGVYSNYAMPVAAGGYGTGNVGGIGGYGSGVGGSGGYGGMQQYGMVNPAVAGVGDYYGAPVAWPANNAAADCYPWEAGAQANPYAGAQDGYGGMGYASGGYMAGNVADAGGYGAYGSPVAAQAPSFAQTLPVQQSYGSVQAAEISPGFSGSYSYGGGGTWQPEAALPSSVAGMSMQANPAGMPMQGYPTAMPTMGYPAAMPTQGYPAAMQAQGYPGGMQAQGYPGGMQAQGYPGGMQAQGYPGGMPTQGYPGGMQAQGYPAWAPVGGAATQAYGQPGWPGQNATLHAAGAGMDGYGNQAGGGYSGQLSPVQAQPCGCGDREKGDKDTQTGDEAAAPIAGLTVQGPAKSAKTGKAPKQRKPPKKAVIRSVARPTVRQSKGSYPWINQN</sequence>
<dbReference type="OrthoDB" id="2033517at2"/>
<feature type="region of interest" description="Disordered" evidence="1">
    <location>
        <begin position="613"/>
        <end position="688"/>
    </location>
</feature>
<feature type="region of interest" description="Disordered" evidence="1">
    <location>
        <begin position="130"/>
        <end position="154"/>
    </location>
</feature>
<gene>
    <name evidence="3" type="ORF">CGZ75_01095</name>
</gene>
<feature type="compositionally biased region" description="Basic residues" evidence="1">
    <location>
        <begin position="654"/>
        <end position="666"/>
    </location>
</feature>
<dbReference type="PROSITE" id="PS51782">
    <property type="entry name" value="LYSM"/>
    <property type="match status" value="2"/>
</dbReference>
<organism evidence="3 4">
    <name type="scientific">Paenibacillus herberti</name>
    <dbReference type="NCBI Taxonomy" id="1619309"/>
    <lineage>
        <taxon>Bacteria</taxon>
        <taxon>Bacillati</taxon>
        <taxon>Bacillota</taxon>
        <taxon>Bacilli</taxon>
        <taxon>Bacillales</taxon>
        <taxon>Paenibacillaceae</taxon>
        <taxon>Paenibacillus</taxon>
    </lineage>
</organism>
<dbReference type="PANTHER" id="PTHR33734:SF34">
    <property type="entry name" value="SPOIVD-ASSOCIATED FACTOR A"/>
    <property type="match status" value="1"/>
</dbReference>
<feature type="compositionally biased region" description="Polar residues" evidence="1">
    <location>
        <begin position="675"/>
        <end position="688"/>
    </location>
</feature>
<dbReference type="InterPro" id="IPR036779">
    <property type="entry name" value="LysM_dom_sf"/>
</dbReference>
<dbReference type="InterPro" id="IPR018392">
    <property type="entry name" value="LysM"/>
</dbReference>
<evidence type="ECO:0000313" key="4">
    <source>
        <dbReference type="Proteomes" id="UP000215145"/>
    </source>
</evidence>
<dbReference type="SMART" id="SM00257">
    <property type="entry name" value="LysM"/>
    <property type="match status" value="2"/>
</dbReference>
<dbReference type="CDD" id="cd00118">
    <property type="entry name" value="LysM"/>
    <property type="match status" value="2"/>
</dbReference>
<dbReference type="GO" id="GO:0008932">
    <property type="term" value="F:lytic endotransglycosylase activity"/>
    <property type="evidence" value="ECO:0007669"/>
    <property type="project" value="TreeGrafter"/>
</dbReference>
<feature type="domain" description="LysM" evidence="2">
    <location>
        <begin position="69"/>
        <end position="114"/>
    </location>
</feature>
<dbReference type="Pfam" id="PF01476">
    <property type="entry name" value="LysM"/>
    <property type="match status" value="2"/>
</dbReference>
<feature type="compositionally biased region" description="Basic and acidic residues" evidence="1">
    <location>
        <begin position="619"/>
        <end position="629"/>
    </location>
</feature>
<dbReference type="EMBL" id="NMUQ01000001">
    <property type="protein sequence ID" value="OXM15373.1"/>
    <property type="molecule type" value="Genomic_DNA"/>
</dbReference>
<dbReference type="AlphaFoldDB" id="A0A229NZI6"/>
<dbReference type="PANTHER" id="PTHR33734">
    <property type="entry name" value="LYSM DOMAIN-CONTAINING GPI-ANCHORED PROTEIN 2"/>
    <property type="match status" value="1"/>
</dbReference>
<evidence type="ECO:0000313" key="3">
    <source>
        <dbReference type="EMBL" id="OXM15373.1"/>
    </source>
</evidence>
<evidence type="ECO:0000256" key="1">
    <source>
        <dbReference type="SAM" id="MobiDB-lite"/>
    </source>
</evidence>
<name>A0A229NZI6_9BACL</name>
<comment type="caution">
    <text evidence="3">The sequence shown here is derived from an EMBL/GenBank/DDBJ whole genome shotgun (WGS) entry which is preliminary data.</text>
</comment>
<protein>
    <recommendedName>
        <fullName evidence="2">LysM domain-containing protein</fullName>
    </recommendedName>
</protein>
<evidence type="ECO:0000259" key="2">
    <source>
        <dbReference type="PROSITE" id="PS51782"/>
    </source>
</evidence>
<proteinExistence type="predicted"/>
<keyword evidence="4" id="KW-1185">Reference proteome</keyword>
<reference evidence="3 4" key="1">
    <citation type="submission" date="2017-07" db="EMBL/GenBank/DDBJ databases">
        <title>Paenibacillus herberti R33 genome sequencing and assembly.</title>
        <authorList>
            <person name="Su W."/>
        </authorList>
    </citation>
    <scope>NUCLEOTIDE SEQUENCE [LARGE SCALE GENOMIC DNA]</scope>
    <source>
        <strain evidence="3 4">R33</strain>
    </source>
</reference>
<dbReference type="Proteomes" id="UP000215145">
    <property type="component" value="Unassembled WGS sequence"/>
</dbReference>
<dbReference type="Gene3D" id="3.10.350.10">
    <property type="entry name" value="LysM domain"/>
    <property type="match status" value="2"/>
</dbReference>
<dbReference type="SUPFAM" id="SSF54106">
    <property type="entry name" value="LysM domain"/>
    <property type="match status" value="2"/>
</dbReference>